<dbReference type="EMBL" id="CP000321">
    <property type="protein sequence ID" value="ABE64996.1"/>
    <property type="molecule type" value="Genomic_DNA"/>
</dbReference>
<organism evidence="1 2">
    <name type="scientific">Nitrobacter hamburgensis (strain DSM 10229 / NCIMB 13809 / X14)</name>
    <dbReference type="NCBI Taxonomy" id="323097"/>
    <lineage>
        <taxon>Bacteria</taxon>
        <taxon>Pseudomonadati</taxon>
        <taxon>Pseudomonadota</taxon>
        <taxon>Alphaproteobacteria</taxon>
        <taxon>Hyphomicrobiales</taxon>
        <taxon>Nitrobacteraceae</taxon>
        <taxon>Nitrobacter</taxon>
    </lineage>
</organism>
<keyword evidence="1" id="KW-0614">Plasmid</keyword>
<dbReference type="AlphaFoldDB" id="Q1QFK1"/>
<evidence type="ECO:0000313" key="2">
    <source>
        <dbReference type="Proteomes" id="UP000001953"/>
    </source>
</evidence>
<dbReference type="Proteomes" id="UP000001953">
    <property type="component" value="Plasmid 2"/>
</dbReference>
<gene>
    <name evidence="1" type="ordered locus">Nham_4412</name>
</gene>
<evidence type="ECO:0000313" key="1">
    <source>
        <dbReference type="EMBL" id="ABE64996.1"/>
    </source>
</evidence>
<dbReference type="HOGENOM" id="CLU_2524161_0_0_5"/>
<geneLocation type="plasmid" evidence="2">
    <name>pNITHX2</name>
</geneLocation>
<dbReference type="KEGG" id="nha:Nham_4412"/>
<reference evidence="2" key="1">
    <citation type="submission" date="2006-03" db="EMBL/GenBank/DDBJ databases">
        <title>Complete sequence of plasmid 2 of Nitrobacter hamburgensis X14.</title>
        <authorList>
            <consortium name="US DOE Joint Genome Institute"/>
            <person name="Copeland A."/>
            <person name="Lucas S."/>
            <person name="Lapidus A."/>
            <person name="Barry K."/>
            <person name="Detter J.C."/>
            <person name="Glavina del Rio T."/>
            <person name="Hammon N."/>
            <person name="Israni S."/>
            <person name="Dalin E."/>
            <person name="Tice H."/>
            <person name="Pitluck S."/>
            <person name="Chain P."/>
            <person name="Malfatti S."/>
            <person name="Shin M."/>
            <person name="Vergez L."/>
            <person name="Schmutz J."/>
            <person name="Larimer F."/>
            <person name="Land M."/>
            <person name="Hauser L."/>
            <person name="Kyrpides N."/>
            <person name="Ivanova N."/>
            <person name="Ward B."/>
            <person name="Arp D."/>
            <person name="Klotz M."/>
            <person name="Stein L."/>
            <person name="O'Mullan G."/>
            <person name="Starkenburg S."/>
            <person name="Sayavedra L."/>
            <person name="Poret-Peterson A.T."/>
            <person name="Gentry M.E."/>
            <person name="Bruce D."/>
            <person name="Richardson P."/>
        </authorList>
    </citation>
    <scope>NUCLEOTIDE SEQUENCE [LARGE SCALE GENOMIC DNA]</scope>
    <source>
        <strain evidence="2">DSM 10229 / NCIMB 13809 / X14</strain>
        <plasmid evidence="2">Plasmid pNITHX2</plasmid>
    </source>
</reference>
<accession>Q1QFK1</accession>
<proteinExistence type="predicted"/>
<keyword evidence="2" id="KW-1185">Reference proteome</keyword>
<name>Q1QFK1_NITHX</name>
<sequence>MIGQNAPSPDARVCLCNRRVYGRPSDGLNAMPDLAFQSMSRNNRSSAYRFFSRLPPETTKLCVLTARGPSFREPRSLLARLLLS</sequence>
<protein>
    <submittedName>
        <fullName evidence="1">Uncharacterized protein</fullName>
    </submittedName>
</protein>